<sequence length="74" mass="8287">MGTLAETCRVEVSVPEESRHLESNPKTARQGQKLMDHRASDPDETIPNKRMCEASASTKLHEPRTNNAFTFESS</sequence>
<dbReference type="Proteomes" id="UP000325313">
    <property type="component" value="Unassembled WGS sequence"/>
</dbReference>
<organism evidence="2 3">
    <name type="scientific">Puccinia graminis f. sp. tritici</name>
    <dbReference type="NCBI Taxonomy" id="56615"/>
    <lineage>
        <taxon>Eukaryota</taxon>
        <taxon>Fungi</taxon>
        <taxon>Dikarya</taxon>
        <taxon>Basidiomycota</taxon>
        <taxon>Pucciniomycotina</taxon>
        <taxon>Pucciniomycetes</taxon>
        <taxon>Pucciniales</taxon>
        <taxon>Pucciniaceae</taxon>
        <taxon>Puccinia</taxon>
    </lineage>
</organism>
<feature type="compositionally biased region" description="Basic and acidic residues" evidence="1">
    <location>
        <begin position="34"/>
        <end position="47"/>
    </location>
</feature>
<evidence type="ECO:0000313" key="2">
    <source>
        <dbReference type="EMBL" id="KAA1098737.1"/>
    </source>
</evidence>
<protein>
    <submittedName>
        <fullName evidence="2">Uncharacterized protein</fullName>
    </submittedName>
</protein>
<accession>A0A5B0PAV2</accession>
<evidence type="ECO:0000313" key="3">
    <source>
        <dbReference type="Proteomes" id="UP000325313"/>
    </source>
</evidence>
<dbReference type="EMBL" id="VDEP01000346">
    <property type="protein sequence ID" value="KAA1098737.1"/>
    <property type="molecule type" value="Genomic_DNA"/>
</dbReference>
<gene>
    <name evidence="2" type="ORF">PGTUg99_004101</name>
</gene>
<proteinExistence type="predicted"/>
<dbReference type="AlphaFoldDB" id="A0A5B0PAV2"/>
<feature type="region of interest" description="Disordered" evidence="1">
    <location>
        <begin position="1"/>
        <end position="47"/>
    </location>
</feature>
<comment type="caution">
    <text evidence="2">The sequence shown here is derived from an EMBL/GenBank/DDBJ whole genome shotgun (WGS) entry which is preliminary data.</text>
</comment>
<name>A0A5B0PAV2_PUCGR</name>
<reference evidence="2 3" key="1">
    <citation type="submission" date="2019-05" db="EMBL/GenBank/DDBJ databases">
        <title>Emergence of the Ug99 lineage of the wheat stem rust pathogen through somatic hybridization.</title>
        <authorList>
            <person name="Li F."/>
            <person name="Upadhyaya N.M."/>
            <person name="Sperschneider J."/>
            <person name="Matny O."/>
            <person name="Nguyen-Phuc H."/>
            <person name="Mago R."/>
            <person name="Raley C."/>
            <person name="Miller M.E."/>
            <person name="Silverstein K.A.T."/>
            <person name="Henningsen E."/>
            <person name="Hirsch C.D."/>
            <person name="Visser B."/>
            <person name="Pretorius Z.A."/>
            <person name="Steffenson B.J."/>
            <person name="Schwessinger B."/>
            <person name="Dodds P.N."/>
            <person name="Figueroa M."/>
        </authorList>
    </citation>
    <scope>NUCLEOTIDE SEQUENCE [LARGE SCALE GENOMIC DNA]</scope>
    <source>
        <strain evidence="2 3">Ug99</strain>
    </source>
</reference>
<evidence type="ECO:0000256" key="1">
    <source>
        <dbReference type="SAM" id="MobiDB-lite"/>
    </source>
</evidence>